<keyword evidence="2" id="KW-1185">Reference proteome</keyword>
<dbReference type="Proteomes" id="UP001148662">
    <property type="component" value="Unassembled WGS sequence"/>
</dbReference>
<name>A0ACC1T856_9APHY</name>
<reference evidence="1" key="1">
    <citation type="submission" date="2022-07" db="EMBL/GenBank/DDBJ databases">
        <title>Genome Sequence of Phlebia brevispora.</title>
        <authorList>
            <person name="Buettner E."/>
        </authorList>
    </citation>
    <scope>NUCLEOTIDE SEQUENCE</scope>
    <source>
        <strain evidence="1">MPL23</strain>
    </source>
</reference>
<organism evidence="1 2">
    <name type="scientific">Phlebia brevispora</name>
    <dbReference type="NCBI Taxonomy" id="194682"/>
    <lineage>
        <taxon>Eukaryota</taxon>
        <taxon>Fungi</taxon>
        <taxon>Dikarya</taxon>
        <taxon>Basidiomycota</taxon>
        <taxon>Agaricomycotina</taxon>
        <taxon>Agaricomycetes</taxon>
        <taxon>Polyporales</taxon>
        <taxon>Meruliaceae</taxon>
        <taxon>Phlebia</taxon>
    </lineage>
</organism>
<sequence>MMSAHAGRDNNDIDSGHVLYDEALENITLKFLEFELLRDIEEQQASGLEQARLAGMQESRFQADIPPGTGQFPGDIPAPYPGNSSSSSQSASMVPHASSAHIYDCSHLFDLPIKQANPLTIFCLFMVVVINIIGGASRPLCNFILQCCIRILTLSFRGAHRGEYPLSPLSQFEERLLKEFPRDLRHVRRIFRLEPMVTTYAACPKCSFVYPPSTNDVPNSSQYPTTCSWHYPRRNKEKTCGQTLVELGAGRPFSIDKPIRPFTFRHMTDFVSHMLSRPDIEGHLERAWDRVQSSDTLTDMWHSPIILEVMQSHRRQITTHSDDNSLFLIWGGVTMLGRTKLSVGMMAQICCKVSPEIRCLTWQDISLRGILSGPQIHRMEEMNLFLAPLVDDLLEMWHPRVYSFSTTTSKQHRMVFSILGSLISNIPASRVFDHHFSQLLTHFGPAQGWWTFPFERSMEILHRVQTNMEPAWLQSTMMNTFCMAGDRLGFLSTSSCPLTLSDGLKLMDDYLVQFRGVDHELYLASTSSSLSPQAQRNESQIKRLEQDAYEILMSQLPPGSLVSPQAISMRRVAVNGLQYTTAQESRRDSQVFFLSSDGDFVPGFIREIFLHTHHIPGQERAPSTGPSRSRQISETFAVIHRYPVVPGALDNPYARYPDFDAFICQAPNRSSIDVIPVQRIMCHAGLHRTREGRYVLKALSRFISSEAAA</sequence>
<accession>A0ACC1T856</accession>
<comment type="caution">
    <text evidence="1">The sequence shown here is derived from an EMBL/GenBank/DDBJ whole genome shotgun (WGS) entry which is preliminary data.</text>
</comment>
<proteinExistence type="predicted"/>
<evidence type="ECO:0000313" key="2">
    <source>
        <dbReference type="Proteomes" id="UP001148662"/>
    </source>
</evidence>
<protein>
    <submittedName>
        <fullName evidence="1">Uncharacterized protein</fullName>
    </submittedName>
</protein>
<gene>
    <name evidence="1" type="ORF">NM688_g2838</name>
</gene>
<dbReference type="EMBL" id="JANHOG010000380">
    <property type="protein sequence ID" value="KAJ3554954.1"/>
    <property type="molecule type" value="Genomic_DNA"/>
</dbReference>
<evidence type="ECO:0000313" key="1">
    <source>
        <dbReference type="EMBL" id="KAJ3554954.1"/>
    </source>
</evidence>